<evidence type="ECO:0000313" key="2">
    <source>
        <dbReference type="Proteomes" id="UP000291084"/>
    </source>
</evidence>
<feature type="non-terminal residue" evidence="1">
    <location>
        <position position="151"/>
    </location>
</feature>
<protein>
    <submittedName>
        <fullName evidence="1">Uncharacterized protein</fullName>
    </submittedName>
</protein>
<accession>A0A0S3RMK8</accession>
<dbReference type="EMBL" id="AP015036">
    <property type="protein sequence ID" value="BAT81827.1"/>
    <property type="molecule type" value="Genomic_DNA"/>
</dbReference>
<organism evidence="1 2">
    <name type="scientific">Vigna angularis var. angularis</name>
    <dbReference type="NCBI Taxonomy" id="157739"/>
    <lineage>
        <taxon>Eukaryota</taxon>
        <taxon>Viridiplantae</taxon>
        <taxon>Streptophyta</taxon>
        <taxon>Embryophyta</taxon>
        <taxon>Tracheophyta</taxon>
        <taxon>Spermatophyta</taxon>
        <taxon>Magnoliopsida</taxon>
        <taxon>eudicotyledons</taxon>
        <taxon>Gunneridae</taxon>
        <taxon>Pentapetalae</taxon>
        <taxon>rosids</taxon>
        <taxon>fabids</taxon>
        <taxon>Fabales</taxon>
        <taxon>Fabaceae</taxon>
        <taxon>Papilionoideae</taxon>
        <taxon>50 kb inversion clade</taxon>
        <taxon>NPAAA clade</taxon>
        <taxon>indigoferoid/millettioid clade</taxon>
        <taxon>Phaseoleae</taxon>
        <taxon>Vigna</taxon>
    </lineage>
</organism>
<evidence type="ECO:0000313" key="1">
    <source>
        <dbReference type="EMBL" id="BAT81827.1"/>
    </source>
</evidence>
<gene>
    <name evidence="1" type="primary">Vigan.03G171700</name>
    <name evidence="1" type="ORF">VIGAN_03171700</name>
</gene>
<keyword evidence="2" id="KW-1185">Reference proteome</keyword>
<sequence>MRKGNQATSPSIPAVRVCFLPWWLSFTRPPFLSTPQVFLEPHVPTGCSHLDLPCVRVKAGPWIRSKPVTCYWNASPLFLWRIQFSFLRWQLQQVQALSRDSMWAALICWCVKMLLLWTPLDVLLLGVAISNSMGRCTAAGPISLLDREGDE</sequence>
<reference evidence="1 2" key="1">
    <citation type="journal article" date="2015" name="Sci. Rep.">
        <title>The power of single molecule real-time sequencing technology in the de novo assembly of a eukaryotic genome.</title>
        <authorList>
            <person name="Sakai H."/>
            <person name="Naito K."/>
            <person name="Ogiso-Tanaka E."/>
            <person name="Takahashi Y."/>
            <person name="Iseki K."/>
            <person name="Muto C."/>
            <person name="Satou K."/>
            <person name="Teruya K."/>
            <person name="Shiroma A."/>
            <person name="Shimoji M."/>
            <person name="Hirano T."/>
            <person name="Itoh T."/>
            <person name="Kaga A."/>
            <person name="Tomooka N."/>
        </authorList>
    </citation>
    <scope>NUCLEOTIDE SEQUENCE [LARGE SCALE GENOMIC DNA]</scope>
    <source>
        <strain evidence="2">cv. Shumari</strain>
    </source>
</reference>
<dbReference type="AlphaFoldDB" id="A0A0S3RMK8"/>
<proteinExistence type="predicted"/>
<dbReference type="Proteomes" id="UP000291084">
    <property type="component" value="Chromosome 3"/>
</dbReference>
<name>A0A0S3RMK8_PHAAN</name>